<dbReference type="EMBL" id="JAAIYO010000001">
    <property type="protein sequence ID" value="MBE4746960.1"/>
    <property type="molecule type" value="Genomic_DNA"/>
</dbReference>
<organism evidence="1 2">
    <name type="scientific">Corallococcus soli</name>
    <dbReference type="NCBI Taxonomy" id="2710757"/>
    <lineage>
        <taxon>Bacteria</taxon>
        <taxon>Pseudomonadati</taxon>
        <taxon>Myxococcota</taxon>
        <taxon>Myxococcia</taxon>
        <taxon>Myxococcales</taxon>
        <taxon>Cystobacterineae</taxon>
        <taxon>Myxococcaceae</taxon>
        <taxon>Corallococcus</taxon>
    </lineage>
</organism>
<sequence>MLTFALNGILNVPMSTSAVLPSLFSLPTGGGLFALVEVVLSLVKRDRMTAEERALLEHVRGLSGTFGCYILEAENRDDLLARVDAVVEDPGFHVAQHGAEEVSFGISHLPEIADEIEQHSNDDAVPLAMAQVLGASSIPYLRELHRNLAETMRCLGYFLSEVGPDISMSEFPDASTGEGGISAGRSNDPLAFLSDPDVPIPVAEALLASLRLNVLCLSLVALLLHQGVAEPWLKLAIAEILADSSMRGLALMAALSNAQVSTDILPIDERLDPSEFEQHSLAVQAAYKRFNMAAERSGEPVYPSSS</sequence>
<keyword evidence="2" id="KW-1185">Reference proteome</keyword>
<accession>A0ABR9PGC1</accession>
<name>A0ABR9PGC1_9BACT</name>
<dbReference type="Proteomes" id="UP001516472">
    <property type="component" value="Unassembled WGS sequence"/>
</dbReference>
<gene>
    <name evidence="1" type="ORF">G4177_02075</name>
</gene>
<reference evidence="1 2" key="1">
    <citation type="submission" date="2020-02" db="EMBL/GenBank/DDBJ databases">
        <authorList>
            <person name="Babadi Z.K."/>
            <person name="Risdian C."/>
            <person name="Ebrahimipour G.H."/>
            <person name="Wink J."/>
        </authorList>
    </citation>
    <scope>NUCLEOTIDE SEQUENCE [LARGE SCALE GENOMIC DNA]</scope>
    <source>
        <strain evidence="1 2">ZKHCc1 1396</strain>
    </source>
</reference>
<proteinExistence type="predicted"/>
<dbReference type="RefSeq" id="WP_193346367.1">
    <property type="nucleotide sequence ID" value="NZ_CBCSIP010000289.1"/>
</dbReference>
<protein>
    <submittedName>
        <fullName evidence="1">Uncharacterized protein</fullName>
    </submittedName>
</protein>
<evidence type="ECO:0000313" key="2">
    <source>
        <dbReference type="Proteomes" id="UP001516472"/>
    </source>
</evidence>
<evidence type="ECO:0000313" key="1">
    <source>
        <dbReference type="EMBL" id="MBE4746960.1"/>
    </source>
</evidence>
<comment type="caution">
    <text evidence="1">The sequence shown here is derived from an EMBL/GenBank/DDBJ whole genome shotgun (WGS) entry which is preliminary data.</text>
</comment>